<dbReference type="GO" id="GO:0016020">
    <property type="term" value="C:membrane"/>
    <property type="evidence" value="ECO:0007669"/>
    <property type="project" value="UniProtKB-SubCell"/>
</dbReference>
<evidence type="ECO:0000256" key="2">
    <source>
        <dbReference type="SAM" id="Phobius"/>
    </source>
</evidence>
<dbReference type="RefSeq" id="XP_014250035.1">
    <property type="nucleotide sequence ID" value="XM_014394549.1"/>
</dbReference>
<keyword evidence="2" id="KW-1133">Transmembrane helix</keyword>
<comment type="subcellular location">
    <subcellularLocation>
        <location evidence="1">Membrane</location>
        <topology evidence="1">Multi-pass membrane protein</topology>
    </subcellularLocation>
</comment>
<dbReference type="OMA" id="TAMWHIV"/>
<organism evidence="4 5">
    <name type="scientific">Cimex lectularius</name>
    <name type="common">Bed bug</name>
    <name type="synonym">Acanthia lectularia</name>
    <dbReference type="NCBI Taxonomy" id="79782"/>
    <lineage>
        <taxon>Eukaryota</taxon>
        <taxon>Metazoa</taxon>
        <taxon>Ecdysozoa</taxon>
        <taxon>Arthropoda</taxon>
        <taxon>Hexapoda</taxon>
        <taxon>Insecta</taxon>
        <taxon>Pterygota</taxon>
        <taxon>Neoptera</taxon>
        <taxon>Paraneoptera</taxon>
        <taxon>Hemiptera</taxon>
        <taxon>Heteroptera</taxon>
        <taxon>Panheteroptera</taxon>
        <taxon>Cimicomorpha</taxon>
        <taxon>Cimicidae</taxon>
        <taxon>Cimex</taxon>
    </lineage>
</organism>
<evidence type="ECO:0000259" key="3">
    <source>
        <dbReference type="PROSITE" id="PS50850"/>
    </source>
</evidence>
<evidence type="ECO:0000256" key="1">
    <source>
        <dbReference type="ARBA" id="ARBA00004141"/>
    </source>
</evidence>
<dbReference type="InterPro" id="IPR036259">
    <property type="entry name" value="MFS_trans_sf"/>
</dbReference>
<dbReference type="InterPro" id="IPR011701">
    <property type="entry name" value="MFS"/>
</dbReference>
<dbReference type="PANTHER" id="PTHR11360:SF284">
    <property type="entry name" value="EG:103B4.3 PROTEIN-RELATED"/>
    <property type="match status" value="1"/>
</dbReference>
<keyword evidence="5" id="KW-1185">Reference proteome</keyword>
<dbReference type="InterPro" id="IPR050327">
    <property type="entry name" value="Proton-linked_MCT"/>
</dbReference>
<dbReference type="Gene3D" id="1.20.1250.20">
    <property type="entry name" value="MFS general substrate transporter like domains"/>
    <property type="match status" value="2"/>
</dbReference>
<feature type="transmembrane region" description="Helical" evidence="2">
    <location>
        <begin position="30"/>
        <end position="52"/>
    </location>
</feature>
<dbReference type="SUPFAM" id="SSF103473">
    <property type="entry name" value="MFS general substrate transporter"/>
    <property type="match status" value="1"/>
</dbReference>
<dbReference type="Proteomes" id="UP000494040">
    <property type="component" value="Unassembled WGS sequence"/>
</dbReference>
<evidence type="ECO:0000313" key="4">
    <source>
        <dbReference type="EnsemblMetazoa" id="XP_014250035.1"/>
    </source>
</evidence>
<feature type="transmembrane region" description="Helical" evidence="2">
    <location>
        <begin position="99"/>
        <end position="118"/>
    </location>
</feature>
<dbReference type="OrthoDB" id="6499973at2759"/>
<keyword evidence="2" id="KW-0472">Membrane</keyword>
<dbReference type="GeneID" id="106666980"/>
<dbReference type="EnsemblMetazoa" id="XM_014394549.1">
    <property type="protein sequence ID" value="XP_014250035.1"/>
    <property type="gene ID" value="LOC106666980"/>
</dbReference>
<feature type="transmembrane region" description="Helical" evidence="2">
    <location>
        <begin position="157"/>
        <end position="177"/>
    </location>
</feature>
<dbReference type="PROSITE" id="PS50850">
    <property type="entry name" value="MFS"/>
    <property type="match status" value="1"/>
</dbReference>
<dbReference type="KEGG" id="clec:106666980"/>
<feature type="transmembrane region" description="Helical" evidence="2">
    <location>
        <begin position="439"/>
        <end position="463"/>
    </location>
</feature>
<evidence type="ECO:0000313" key="5">
    <source>
        <dbReference type="Proteomes" id="UP000494040"/>
    </source>
</evidence>
<dbReference type="CTD" id="17236"/>
<dbReference type="PANTHER" id="PTHR11360">
    <property type="entry name" value="MONOCARBOXYLATE TRANSPORTER"/>
    <property type="match status" value="1"/>
</dbReference>
<reference evidence="4" key="1">
    <citation type="submission" date="2022-01" db="UniProtKB">
        <authorList>
            <consortium name="EnsemblMetazoa"/>
        </authorList>
    </citation>
    <scope>IDENTIFICATION</scope>
</reference>
<dbReference type="Pfam" id="PF07690">
    <property type="entry name" value="MFS_1"/>
    <property type="match status" value="2"/>
</dbReference>
<name>A0A8I6RS26_CIMLE</name>
<feature type="transmembrane region" description="Helical" evidence="2">
    <location>
        <begin position="373"/>
        <end position="397"/>
    </location>
</feature>
<protein>
    <recommendedName>
        <fullName evidence="3">Major facilitator superfamily (MFS) profile domain-containing protein</fullName>
    </recommendedName>
</protein>
<feature type="transmembrane region" description="Helical" evidence="2">
    <location>
        <begin position="528"/>
        <end position="549"/>
    </location>
</feature>
<proteinExistence type="predicted"/>
<feature type="transmembrane region" description="Helical" evidence="2">
    <location>
        <begin position="189"/>
        <end position="207"/>
    </location>
</feature>
<feature type="transmembrane region" description="Helical" evidence="2">
    <location>
        <begin position="124"/>
        <end position="150"/>
    </location>
</feature>
<accession>A0A8I6RS26</accession>
<dbReference type="CDD" id="cd17352">
    <property type="entry name" value="MFS_MCT_SLC16"/>
    <property type="match status" value="1"/>
</dbReference>
<dbReference type="GO" id="GO:0008028">
    <property type="term" value="F:monocarboxylic acid transmembrane transporter activity"/>
    <property type="evidence" value="ECO:0007669"/>
    <property type="project" value="TreeGrafter"/>
</dbReference>
<feature type="domain" description="Major facilitator superfamily (MFS) profile" evidence="3">
    <location>
        <begin position="31"/>
        <end position="553"/>
    </location>
</feature>
<feature type="transmembrane region" description="Helical" evidence="2">
    <location>
        <begin position="500"/>
        <end position="522"/>
    </location>
</feature>
<dbReference type="FunFam" id="1.20.1250.20:FF:000398">
    <property type="entry name" value="Monocarboxylate transporter 14"/>
    <property type="match status" value="1"/>
</dbReference>
<keyword evidence="2" id="KW-0812">Transmembrane</keyword>
<dbReference type="InterPro" id="IPR020846">
    <property type="entry name" value="MFS_dom"/>
</dbReference>
<feature type="transmembrane region" description="Helical" evidence="2">
    <location>
        <begin position="409"/>
        <end position="427"/>
    </location>
</feature>
<dbReference type="AlphaFoldDB" id="A0A8I6RS26"/>
<feature type="transmembrane region" description="Helical" evidence="2">
    <location>
        <begin position="72"/>
        <end position="92"/>
    </location>
</feature>
<sequence>MKIMQSNFQYSMGGAPRTSSALAKPPDGGWGWFVVFGSFMIHVFADGVTYSFGVFFKALVEDFKEGQGRTSWIASILVGVTLCSGPLSSALVNRWNCRVVTIAGAIVASAGLVISMFAQNVFTLWITVGLITGLGLGLIYLPAIVCVTCYFEKYRSLATGIAVCGSGLGTFILSPIVEVLVKNFGWRTSLLIIGLMMLICIFFGMLFRPLPPDETPPPEQEMLQMENGKVVQNGERTMPNGQKRPHSIHGATMAMNVSTGLNGNEKARLALSQPMLTFEHRKSAFGSGIMYRKDILYSGSTTNIPQHHKSATYINDGKHASEEEKLLVMNGIRRKSVLQEENSNVICGCIPCAEETTDTLNEMLDFSLFKDPLFIIFTVSNFLTSIGFNVPYVYIVYMSVHRGVSDTNASYLLSVIGLANTIGRIALGYISDKPWVNRLYVYNTCLAVCGIGTAACILCENYISFAVYAFVFGFTSGAYVGLTSVVLVDLLGLDKLTNAFGLLLLFQGLASLVGPPITGGLYDWTNSYTPGFVFSGMMIMFSGLMLFMIPSLRRYVEKKESQKAANGNVVRS</sequence>
<feature type="transmembrane region" description="Helical" evidence="2">
    <location>
        <begin position="469"/>
        <end position="488"/>
    </location>
</feature>